<accession>A0A6T2BL07</accession>
<proteinExistence type="predicted"/>
<evidence type="ECO:0000256" key="1">
    <source>
        <dbReference type="SAM" id="MobiDB-lite"/>
    </source>
</evidence>
<sequence length="652" mass="73160">MPDDPETNSATARVWKRGSTFNAVKRARQFPDDFIAKGEEIMWCTSCQCSVSWLEKTHAKNHLSSASHKRVKLNAGKLNKQPGLSAPVESPPVAATSTQPPPSTTIPEVNDNTRKVVQVQPNLKDVLTGLNHNQHVNDDFVAAFLQAGIAPNKLDHPSLRGLFKKYTSVEGCLGKGATHYRTSERVGKLHIGAIHNRVKAKKVWIGTDEYTDNSRHAIIDVVLGCGRNVYAVATVELVCKGPNNGVEHSELGSAVVKVLTQMGVDPGDVYAFSSDRASVPRKAYDDILKPVCPKAVWVSCLSHGLNNVAKSIIADLDSNLVRIFELGPAMLHAKRYSGRRRRWFAFLHRKKVGRSVPPKYITTRWSIWRTVASWWIDYMDHMHEFLKLEVQRYKADAVPTNLQQLLDLLAVEQSAKKATMVFACEATEIFITAINVAQTEGEPVAVIMLDCLADLQSALEANTYHPRVVTALEAMANSAARLALKNKFSAAQKHLLTELKKYLENQKSLLALLKKFRILDPRNVRDMDARWELYSDLFAVPISDDDDDDLRESKIKRNRQLQEEWGRYTRIEKANVQCCKDINTFWSQRGGLLPAAVEPFLWFPLSSAAVERSFSLAGLIDAPNRQRMGERVREACVTMFFNGDVEQRFTKD</sequence>
<evidence type="ECO:0000313" key="4">
    <source>
        <dbReference type="EMBL" id="CAE0816646.1"/>
    </source>
</evidence>
<name>A0A6T2BL07_9EUGL</name>
<reference evidence="3" key="1">
    <citation type="submission" date="2021-01" db="EMBL/GenBank/DDBJ databases">
        <authorList>
            <person name="Corre E."/>
            <person name="Pelletier E."/>
            <person name="Niang G."/>
            <person name="Scheremetjew M."/>
            <person name="Finn R."/>
            <person name="Kale V."/>
            <person name="Holt S."/>
            <person name="Cochrane G."/>
            <person name="Meng A."/>
            <person name="Brown T."/>
            <person name="Cohen L."/>
        </authorList>
    </citation>
    <scope>NUCLEOTIDE SEQUENCE</scope>
    <source>
        <strain evidence="3">CCMP1594</strain>
    </source>
</reference>
<organism evidence="3">
    <name type="scientific">Eutreptiella gymnastica</name>
    <dbReference type="NCBI Taxonomy" id="73025"/>
    <lineage>
        <taxon>Eukaryota</taxon>
        <taxon>Discoba</taxon>
        <taxon>Euglenozoa</taxon>
        <taxon>Euglenida</taxon>
        <taxon>Spirocuta</taxon>
        <taxon>Euglenophyceae</taxon>
        <taxon>Eutreptiales</taxon>
        <taxon>Eutreptiaceae</taxon>
        <taxon>Eutreptiella</taxon>
    </lineage>
</organism>
<protein>
    <recommendedName>
        <fullName evidence="6">DUF659 domain-containing protein</fullName>
    </recommendedName>
</protein>
<gene>
    <name evidence="2" type="ORF">EGYM00163_LOCUS27805</name>
    <name evidence="3" type="ORF">EGYM00163_LOCUS27806</name>
    <name evidence="4" type="ORF">EGYM00163_LOCUS27807</name>
    <name evidence="5" type="ORF">EGYM00163_LOCUS27808</name>
</gene>
<dbReference type="EMBL" id="HBJA01079386">
    <property type="protein sequence ID" value="CAE0816647.1"/>
    <property type="molecule type" value="Transcribed_RNA"/>
</dbReference>
<dbReference type="SUPFAM" id="SSF53098">
    <property type="entry name" value="Ribonuclease H-like"/>
    <property type="match status" value="1"/>
</dbReference>
<dbReference type="InterPro" id="IPR012337">
    <property type="entry name" value="RNaseH-like_sf"/>
</dbReference>
<feature type="region of interest" description="Disordered" evidence="1">
    <location>
        <begin position="79"/>
        <end position="109"/>
    </location>
</feature>
<evidence type="ECO:0008006" key="6">
    <source>
        <dbReference type="Google" id="ProtNLM"/>
    </source>
</evidence>
<evidence type="ECO:0000313" key="2">
    <source>
        <dbReference type="EMBL" id="CAE0816644.1"/>
    </source>
</evidence>
<evidence type="ECO:0000313" key="3">
    <source>
        <dbReference type="EMBL" id="CAE0816645.1"/>
    </source>
</evidence>
<dbReference type="AlphaFoldDB" id="A0A6T2BL07"/>
<dbReference type="EMBL" id="HBJA01079384">
    <property type="protein sequence ID" value="CAE0816645.1"/>
    <property type="molecule type" value="Transcribed_RNA"/>
</dbReference>
<dbReference type="EMBL" id="HBJA01079383">
    <property type="protein sequence ID" value="CAE0816644.1"/>
    <property type="molecule type" value="Transcribed_RNA"/>
</dbReference>
<evidence type="ECO:0000313" key="5">
    <source>
        <dbReference type="EMBL" id="CAE0816647.1"/>
    </source>
</evidence>
<dbReference type="EMBL" id="HBJA01079385">
    <property type="protein sequence ID" value="CAE0816646.1"/>
    <property type="molecule type" value="Transcribed_RNA"/>
</dbReference>